<organism evidence="1 2">
    <name type="scientific">Caerostris extrusa</name>
    <name type="common">Bark spider</name>
    <name type="synonym">Caerostris bankana</name>
    <dbReference type="NCBI Taxonomy" id="172846"/>
    <lineage>
        <taxon>Eukaryota</taxon>
        <taxon>Metazoa</taxon>
        <taxon>Ecdysozoa</taxon>
        <taxon>Arthropoda</taxon>
        <taxon>Chelicerata</taxon>
        <taxon>Arachnida</taxon>
        <taxon>Araneae</taxon>
        <taxon>Araneomorphae</taxon>
        <taxon>Entelegynae</taxon>
        <taxon>Araneoidea</taxon>
        <taxon>Araneidae</taxon>
        <taxon>Caerostris</taxon>
    </lineage>
</organism>
<accession>A0AAV4XUZ6</accession>
<name>A0AAV4XUZ6_CAEEX</name>
<proteinExistence type="predicted"/>
<dbReference type="EMBL" id="BPLR01018178">
    <property type="protein sequence ID" value="GIY97563.1"/>
    <property type="molecule type" value="Genomic_DNA"/>
</dbReference>
<dbReference type="AlphaFoldDB" id="A0AAV4XUZ6"/>
<comment type="caution">
    <text evidence="1">The sequence shown here is derived from an EMBL/GenBank/DDBJ whole genome shotgun (WGS) entry which is preliminary data.</text>
</comment>
<reference evidence="1 2" key="1">
    <citation type="submission" date="2021-06" db="EMBL/GenBank/DDBJ databases">
        <title>Caerostris extrusa draft genome.</title>
        <authorList>
            <person name="Kono N."/>
            <person name="Arakawa K."/>
        </authorList>
    </citation>
    <scope>NUCLEOTIDE SEQUENCE [LARGE SCALE GENOMIC DNA]</scope>
</reference>
<evidence type="ECO:0000313" key="1">
    <source>
        <dbReference type="EMBL" id="GIY97563.1"/>
    </source>
</evidence>
<gene>
    <name evidence="1" type="ORF">CEXT_552451</name>
</gene>
<evidence type="ECO:0000313" key="2">
    <source>
        <dbReference type="Proteomes" id="UP001054945"/>
    </source>
</evidence>
<keyword evidence="2" id="KW-1185">Reference proteome</keyword>
<sequence>MKHTVTSFCKQILLMTAENEKAFASRVLVQIRIDHKLQKAHRRVANQALFSAVHPESDNNKRLCVPLVAQNPFLGKPSDICIDCLVFHKARSDRSIFKKAIPKTNC</sequence>
<dbReference type="Proteomes" id="UP001054945">
    <property type="component" value="Unassembled WGS sequence"/>
</dbReference>
<protein>
    <submittedName>
        <fullName evidence="1">Uncharacterized protein</fullName>
    </submittedName>
</protein>